<keyword evidence="1" id="KW-0472">Membrane</keyword>
<name>A0AAD9LLQ8_BABDI</name>
<organism evidence="2 3">
    <name type="scientific">Babesia divergens</name>
    <dbReference type="NCBI Taxonomy" id="32595"/>
    <lineage>
        <taxon>Eukaryota</taxon>
        <taxon>Sar</taxon>
        <taxon>Alveolata</taxon>
        <taxon>Apicomplexa</taxon>
        <taxon>Aconoidasida</taxon>
        <taxon>Piroplasmida</taxon>
        <taxon>Babesiidae</taxon>
        <taxon>Babesia</taxon>
    </lineage>
</organism>
<dbReference type="AlphaFoldDB" id="A0AAD9LLQ8"/>
<evidence type="ECO:0000313" key="2">
    <source>
        <dbReference type="EMBL" id="KAK1940746.1"/>
    </source>
</evidence>
<comment type="caution">
    <text evidence="2">The sequence shown here is derived from an EMBL/GenBank/DDBJ whole genome shotgun (WGS) entry which is preliminary data.</text>
</comment>
<accession>A0AAD9LLQ8</accession>
<keyword evidence="1" id="KW-0812">Transmembrane</keyword>
<gene>
    <name evidence="2" type="ORF">X943_000470</name>
</gene>
<keyword evidence="3" id="KW-1185">Reference proteome</keyword>
<dbReference type="Proteomes" id="UP001195914">
    <property type="component" value="Unassembled WGS sequence"/>
</dbReference>
<protein>
    <submittedName>
        <fullName evidence="2">Variant erythrocyte surface antigen-1 family protein</fullName>
    </submittedName>
</protein>
<evidence type="ECO:0000256" key="1">
    <source>
        <dbReference type="SAM" id="Phobius"/>
    </source>
</evidence>
<proteinExistence type="predicted"/>
<keyword evidence="1" id="KW-1133">Transmembrane helix</keyword>
<dbReference type="EMBL" id="JAHBMH010000001">
    <property type="protein sequence ID" value="KAK1940746.1"/>
    <property type="molecule type" value="Genomic_DNA"/>
</dbReference>
<feature type="transmembrane region" description="Helical" evidence="1">
    <location>
        <begin position="824"/>
        <end position="844"/>
    </location>
</feature>
<reference evidence="2" key="1">
    <citation type="journal article" date="2014" name="Nucleic Acids Res.">
        <title>The evolutionary dynamics of variant antigen genes in Babesia reveal a history of genomic innovation underlying host-parasite interaction.</title>
        <authorList>
            <person name="Jackson A.P."/>
            <person name="Otto T.D."/>
            <person name="Darby A."/>
            <person name="Ramaprasad A."/>
            <person name="Xia D."/>
            <person name="Echaide I.E."/>
            <person name="Farber M."/>
            <person name="Gahlot S."/>
            <person name="Gamble J."/>
            <person name="Gupta D."/>
            <person name="Gupta Y."/>
            <person name="Jackson L."/>
            <person name="Malandrin L."/>
            <person name="Malas T.B."/>
            <person name="Moussa E."/>
            <person name="Nair M."/>
            <person name="Reid A.J."/>
            <person name="Sanders M."/>
            <person name="Sharma J."/>
            <person name="Tracey A."/>
            <person name="Quail M.A."/>
            <person name="Weir W."/>
            <person name="Wastling J.M."/>
            <person name="Hall N."/>
            <person name="Willadsen P."/>
            <person name="Lingelbach K."/>
            <person name="Shiels B."/>
            <person name="Tait A."/>
            <person name="Berriman M."/>
            <person name="Allred D.R."/>
            <person name="Pain A."/>
        </authorList>
    </citation>
    <scope>NUCLEOTIDE SEQUENCE</scope>
    <source>
        <strain evidence="2">1802A</strain>
    </source>
</reference>
<reference evidence="2" key="2">
    <citation type="submission" date="2021-05" db="EMBL/GenBank/DDBJ databases">
        <authorList>
            <person name="Pain A."/>
        </authorList>
    </citation>
    <scope>NUCLEOTIDE SEQUENCE</scope>
    <source>
        <strain evidence="2">1802A</strain>
    </source>
</reference>
<evidence type="ECO:0000313" key="3">
    <source>
        <dbReference type="Proteomes" id="UP001195914"/>
    </source>
</evidence>
<sequence>MIRRLVKFFASLDSSSKNFKSCCDLLCVAKTCYFLWDSYQNNKNGVDKFKKHLQELQYSSPCGHDLWRVLDDFLQCCFRIFKPEQKFVEEKVKALQKSCKTCCKPGQPCSCCSKPGSSSSCPACKDLLQDSELKTLFLHGYVSSYDSKDASWPSLTSSPSGSKCCSNSLCSQCQTCSSSGSLCPDPSKCCPDCPQRKAAKIFLGMLPCLYYGLKILYDRAQDPLTWPTWSQKNGKNILVPASILHAPDLRNFLKAWDLESVLNPSLQAMVLPGLLENLFSSGSLNSLFETSKKYFTSLSSPGSPSKPPQTVREILLWLYGLRFQKRFSELVENCKSLCLPFGNSFHPDAFCYYIHTCSFIFPVAIISTIETSESAQKVFSSSSEFFYPSDPSKLFETFCEYVRKIFAALNFLSIQCRLDRDSAGWKDCAFGQGCKEGLENSLSTPAPVSATSCCQSKGSHGILCASIPGISNCHEHCINGKTCLGLKDCTDSTEDASSKNPTKDAHTSGKCKYPCPHPLMRFLTATSNSNSKDYPFGLSGIVPMGFSQGNFPSTARWGQDLYNDITAFCESGFYPLTRLVQFILCVSQRPPESFLDLYAFFKKFVEALNSKTDPLKDHFVQWIDGEPGRYPGRFFAATVQAFYGAKDSHSGSSHSPANLFSLSGCHANRASGATCGPYLHPLTDNVAGVFTPELCSMYLSWICYRGPTFYSEFQKFHTAAQEKFSCCLSSSSCKKIVECPCSLPFIYSHGFTFMSPGGLNCVDAQGQKHVKHGGTRSGRDTDPACTLKSCSQFLKQLEKVVNGQPFKDLLKVIDNFLWSIRLPFFYGFLYVWFFVLSYFFYVILIKLDTFHTGSHLHLPRSFKILPSTLFSDASSKLKDLSYFTL</sequence>